<dbReference type="AlphaFoldDB" id="A0AAV1XJW9"/>
<comment type="caution">
    <text evidence="3">The sequence shown here is derived from an EMBL/GenBank/DDBJ whole genome shotgun (WGS) entry which is preliminary data.</text>
</comment>
<evidence type="ECO:0000313" key="3">
    <source>
        <dbReference type="EMBL" id="CAL0321452.1"/>
    </source>
</evidence>
<evidence type="ECO:0000259" key="2">
    <source>
        <dbReference type="Pfam" id="PF14381"/>
    </source>
</evidence>
<sequence length="148" mass="16149">MGIWRPLPRSCSGLSSYERVEEFAQDVNGHDLVDRGWSLALKQLRMDSPSPPSNLANISPSSSHRVPEPPSLNPPIGRADEVIHLSSSSVHGCLSYSDKVPDGFHLIRGLDSFVWSVSTDLQENGRIPTVCKLNSMDPSINSSLEIVA</sequence>
<dbReference type="InterPro" id="IPR055164">
    <property type="entry name" value="EDR1/CTR1/ARMC3-like_pept-like"/>
</dbReference>
<dbReference type="Pfam" id="PF14381">
    <property type="entry name" value="EDR1_CTR1_ARMC3_pept"/>
    <property type="match status" value="1"/>
</dbReference>
<keyword evidence="4" id="KW-1185">Reference proteome</keyword>
<gene>
    <name evidence="3" type="ORF">LLUT_LOCUS22512</name>
</gene>
<reference evidence="3 4" key="1">
    <citation type="submission" date="2024-03" db="EMBL/GenBank/DDBJ databases">
        <authorList>
            <person name="Martinez-Hernandez J."/>
        </authorList>
    </citation>
    <scope>NUCLEOTIDE SEQUENCE [LARGE SCALE GENOMIC DNA]</scope>
</reference>
<feature type="domain" description="EDR1/CTR1/ARMC3-like peptidase-like" evidence="2">
    <location>
        <begin position="91"/>
        <end position="147"/>
    </location>
</feature>
<protein>
    <recommendedName>
        <fullName evidence="2">EDR1/CTR1/ARMC3-like peptidase-like domain-containing protein</fullName>
    </recommendedName>
</protein>
<organism evidence="3 4">
    <name type="scientific">Lupinus luteus</name>
    <name type="common">European yellow lupine</name>
    <dbReference type="NCBI Taxonomy" id="3873"/>
    <lineage>
        <taxon>Eukaryota</taxon>
        <taxon>Viridiplantae</taxon>
        <taxon>Streptophyta</taxon>
        <taxon>Embryophyta</taxon>
        <taxon>Tracheophyta</taxon>
        <taxon>Spermatophyta</taxon>
        <taxon>Magnoliopsida</taxon>
        <taxon>eudicotyledons</taxon>
        <taxon>Gunneridae</taxon>
        <taxon>Pentapetalae</taxon>
        <taxon>rosids</taxon>
        <taxon>fabids</taxon>
        <taxon>Fabales</taxon>
        <taxon>Fabaceae</taxon>
        <taxon>Papilionoideae</taxon>
        <taxon>50 kb inversion clade</taxon>
        <taxon>genistoids sensu lato</taxon>
        <taxon>core genistoids</taxon>
        <taxon>Genisteae</taxon>
        <taxon>Lupinus</taxon>
    </lineage>
</organism>
<proteinExistence type="predicted"/>
<feature type="region of interest" description="Disordered" evidence="1">
    <location>
        <begin position="48"/>
        <end position="75"/>
    </location>
</feature>
<dbReference type="EMBL" id="CAXHTB010000015">
    <property type="protein sequence ID" value="CAL0321452.1"/>
    <property type="molecule type" value="Genomic_DNA"/>
</dbReference>
<feature type="compositionally biased region" description="Polar residues" evidence="1">
    <location>
        <begin position="53"/>
        <end position="64"/>
    </location>
</feature>
<accession>A0AAV1XJW9</accession>
<evidence type="ECO:0000313" key="4">
    <source>
        <dbReference type="Proteomes" id="UP001497480"/>
    </source>
</evidence>
<name>A0AAV1XJW9_LUPLU</name>
<dbReference type="Proteomes" id="UP001497480">
    <property type="component" value="Unassembled WGS sequence"/>
</dbReference>
<evidence type="ECO:0000256" key="1">
    <source>
        <dbReference type="SAM" id="MobiDB-lite"/>
    </source>
</evidence>